<sequence length="482" mass="53362">MEEINQSPSQNTLTNTTATDNPRNDDNEKNNAQNAWKILTSLNRQQQITFAAAFLGWTLDAFDYFIVILAIPYIAKEFQMEPSVITGSITVTLCFRPLGAAIFGLLADRYGRRYPLMVDIILYSSMELASGFSPNFSVFIILRAIFGIAMGGEWGLGAALAMEILPSESRGLFSGILQQGYAVGYLLAAILHYAVIENIGWRAMFWIGSFPALLVILLRFFVPESPAWKAQQDVSESTGRTWLRNTKLVLKLHWKRFIYCVLLMACFNFLSHGTQDLYPTFLKAQLGYTAAQVTILTVVANIGAIIGGSLCGYLSQLFGRKLIIIVAAILAACFVPLYLLPRNFGLLVLGAFTLYFGVQGAWGVVPAHLNELSPSEFRGTFPGLTYQLGNLISSSSAQIEAKLGERFTKNGKPDYGLVIAVLTLIVIFFLVVLTLFGKEYKSIDFIEQAKQSTANNEKNDVKKNIEKENEKGKATVEDINIE</sequence>
<dbReference type="Gene3D" id="1.20.1250.20">
    <property type="entry name" value="MFS general substrate transporter like domains"/>
    <property type="match status" value="2"/>
</dbReference>
<dbReference type="SUPFAM" id="SSF103473">
    <property type="entry name" value="MFS general substrate transporter"/>
    <property type="match status" value="1"/>
</dbReference>
<dbReference type="InterPro" id="IPR036259">
    <property type="entry name" value="MFS_trans_sf"/>
</dbReference>
<dbReference type="GO" id="GO:0046943">
    <property type="term" value="F:carboxylic acid transmembrane transporter activity"/>
    <property type="evidence" value="ECO:0007669"/>
    <property type="project" value="TreeGrafter"/>
</dbReference>
<feature type="transmembrane region" description="Helical" evidence="7">
    <location>
        <begin position="293"/>
        <end position="315"/>
    </location>
</feature>
<evidence type="ECO:0000256" key="7">
    <source>
        <dbReference type="SAM" id="Phobius"/>
    </source>
</evidence>
<dbReference type="InterPro" id="IPR020846">
    <property type="entry name" value="MFS_dom"/>
</dbReference>
<feature type="transmembrane region" description="Helical" evidence="7">
    <location>
        <begin position="322"/>
        <end position="340"/>
    </location>
</feature>
<evidence type="ECO:0000256" key="6">
    <source>
        <dbReference type="SAM" id="MobiDB-lite"/>
    </source>
</evidence>
<name>A0A2Z6QYU9_9GLOM</name>
<feature type="transmembrane region" description="Helical" evidence="7">
    <location>
        <begin position="346"/>
        <end position="365"/>
    </location>
</feature>
<evidence type="ECO:0000256" key="5">
    <source>
        <dbReference type="SAM" id="Coils"/>
    </source>
</evidence>
<proteinExistence type="predicted"/>
<feature type="transmembrane region" description="Helical" evidence="7">
    <location>
        <begin position="415"/>
        <end position="436"/>
    </location>
</feature>
<keyword evidence="5" id="KW-0175">Coiled coil</keyword>
<evidence type="ECO:0000256" key="3">
    <source>
        <dbReference type="ARBA" id="ARBA00022989"/>
    </source>
</evidence>
<comment type="subcellular location">
    <subcellularLocation>
        <location evidence="1">Membrane</location>
        <topology evidence="1">Multi-pass membrane protein</topology>
    </subcellularLocation>
</comment>
<evidence type="ECO:0000259" key="8">
    <source>
        <dbReference type="PROSITE" id="PS50850"/>
    </source>
</evidence>
<dbReference type="PANTHER" id="PTHR23508:SF10">
    <property type="entry name" value="CARBOXYLIC ACID TRANSPORTER PROTEIN HOMOLOG"/>
    <property type="match status" value="1"/>
</dbReference>
<feature type="transmembrane region" description="Helical" evidence="7">
    <location>
        <begin position="172"/>
        <end position="195"/>
    </location>
</feature>
<feature type="transmembrane region" description="Helical" evidence="7">
    <location>
        <begin position="87"/>
        <end position="107"/>
    </location>
</feature>
<dbReference type="GO" id="GO:0005886">
    <property type="term" value="C:plasma membrane"/>
    <property type="evidence" value="ECO:0007669"/>
    <property type="project" value="TreeGrafter"/>
</dbReference>
<reference evidence="9 10" key="1">
    <citation type="submission" date="2017-11" db="EMBL/GenBank/DDBJ databases">
        <title>The genome of Rhizophagus clarus HR1 reveals common genetic basis of auxotrophy among arbuscular mycorrhizal fungi.</title>
        <authorList>
            <person name="Kobayashi Y."/>
        </authorList>
    </citation>
    <scope>NUCLEOTIDE SEQUENCE [LARGE SCALE GENOMIC DNA]</scope>
    <source>
        <strain evidence="9 10">HR1</strain>
    </source>
</reference>
<gene>
    <name evidence="9" type="ORF">RclHR1_02510001</name>
</gene>
<feature type="transmembrane region" description="Helical" evidence="7">
    <location>
        <begin position="201"/>
        <end position="222"/>
    </location>
</feature>
<feature type="region of interest" description="Disordered" evidence="6">
    <location>
        <begin position="1"/>
        <end position="30"/>
    </location>
</feature>
<dbReference type="InterPro" id="IPR011701">
    <property type="entry name" value="MFS"/>
</dbReference>
<protein>
    <recommendedName>
        <fullName evidence="8">Major facilitator superfamily (MFS) profile domain-containing protein</fullName>
    </recommendedName>
</protein>
<evidence type="ECO:0000256" key="4">
    <source>
        <dbReference type="ARBA" id="ARBA00023136"/>
    </source>
</evidence>
<dbReference type="AlphaFoldDB" id="A0A2Z6QYU9"/>
<dbReference type="Proteomes" id="UP000247702">
    <property type="component" value="Unassembled WGS sequence"/>
</dbReference>
<dbReference type="STRING" id="94130.A0A2Z6QYU9"/>
<evidence type="ECO:0000256" key="1">
    <source>
        <dbReference type="ARBA" id="ARBA00004141"/>
    </source>
</evidence>
<dbReference type="InterPro" id="IPR005829">
    <property type="entry name" value="Sugar_transporter_CS"/>
</dbReference>
<feature type="transmembrane region" description="Helical" evidence="7">
    <location>
        <begin position="48"/>
        <end position="75"/>
    </location>
</feature>
<dbReference type="EMBL" id="BEXD01001680">
    <property type="protein sequence ID" value="GBB95307.1"/>
    <property type="molecule type" value="Genomic_DNA"/>
</dbReference>
<feature type="coiled-coil region" evidence="5">
    <location>
        <begin position="451"/>
        <end position="482"/>
    </location>
</feature>
<keyword evidence="2 7" id="KW-0812">Transmembrane</keyword>
<dbReference type="CDD" id="cd17316">
    <property type="entry name" value="MFS_SV2_like"/>
    <property type="match status" value="1"/>
</dbReference>
<evidence type="ECO:0000313" key="9">
    <source>
        <dbReference type="EMBL" id="GBB95307.1"/>
    </source>
</evidence>
<dbReference type="PANTHER" id="PTHR23508">
    <property type="entry name" value="CARBOXYLIC ACID TRANSPORTER PROTEIN HOMOLOG"/>
    <property type="match status" value="1"/>
</dbReference>
<keyword evidence="3 7" id="KW-1133">Transmembrane helix</keyword>
<organism evidence="9 10">
    <name type="scientific">Rhizophagus clarus</name>
    <dbReference type="NCBI Taxonomy" id="94130"/>
    <lineage>
        <taxon>Eukaryota</taxon>
        <taxon>Fungi</taxon>
        <taxon>Fungi incertae sedis</taxon>
        <taxon>Mucoromycota</taxon>
        <taxon>Glomeromycotina</taxon>
        <taxon>Glomeromycetes</taxon>
        <taxon>Glomerales</taxon>
        <taxon>Glomeraceae</taxon>
        <taxon>Rhizophagus</taxon>
    </lineage>
</organism>
<keyword evidence="4 7" id="KW-0472">Membrane</keyword>
<feature type="transmembrane region" description="Helical" evidence="7">
    <location>
        <begin position="138"/>
        <end position="160"/>
    </location>
</feature>
<comment type="caution">
    <text evidence="9">The sequence shown here is derived from an EMBL/GenBank/DDBJ whole genome shotgun (WGS) entry which is preliminary data.</text>
</comment>
<evidence type="ECO:0000256" key="2">
    <source>
        <dbReference type="ARBA" id="ARBA00022692"/>
    </source>
</evidence>
<feature type="transmembrane region" description="Helical" evidence="7">
    <location>
        <begin position="257"/>
        <end position="273"/>
    </location>
</feature>
<dbReference type="PROSITE" id="PS00217">
    <property type="entry name" value="SUGAR_TRANSPORT_2"/>
    <property type="match status" value="1"/>
</dbReference>
<keyword evidence="10" id="KW-1185">Reference proteome</keyword>
<feature type="domain" description="Major facilitator superfamily (MFS) profile" evidence="8">
    <location>
        <begin position="49"/>
        <end position="441"/>
    </location>
</feature>
<dbReference type="Pfam" id="PF07690">
    <property type="entry name" value="MFS_1"/>
    <property type="match status" value="1"/>
</dbReference>
<evidence type="ECO:0000313" key="10">
    <source>
        <dbReference type="Proteomes" id="UP000247702"/>
    </source>
</evidence>
<dbReference type="PROSITE" id="PS50850">
    <property type="entry name" value="MFS"/>
    <property type="match status" value="1"/>
</dbReference>
<feature type="compositionally biased region" description="Polar residues" evidence="6">
    <location>
        <begin position="1"/>
        <end position="21"/>
    </location>
</feature>
<accession>A0A2Z6QYU9</accession>